<dbReference type="CDD" id="cd19990">
    <property type="entry name" value="PBP1_GABAb_receptor_plant"/>
    <property type="match status" value="1"/>
</dbReference>
<evidence type="ECO:0000259" key="5">
    <source>
        <dbReference type="Pfam" id="PF01094"/>
    </source>
</evidence>
<comment type="subcellular location">
    <subcellularLocation>
        <location evidence="1">Membrane</location>
    </subcellularLocation>
</comment>
<dbReference type="Pfam" id="PF01094">
    <property type="entry name" value="ANF_receptor"/>
    <property type="match status" value="1"/>
</dbReference>
<evidence type="ECO:0000256" key="4">
    <source>
        <dbReference type="ARBA" id="ARBA00023136"/>
    </source>
</evidence>
<dbReference type="PANTHER" id="PTHR34836">
    <property type="entry name" value="OS06G0188250 PROTEIN"/>
    <property type="match status" value="1"/>
</dbReference>
<keyword evidence="3" id="KW-1133">Transmembrane helix</keyword>
<sequence>MRMGMEYSVSYGAVEVNNINVTGVGFIIDVNTRIGKEEKIAMEIAAENYNTTSKTHKLSLYIHNSLRITSAAEEMIREKKVEVIIGMHTWQEAALVADIGGSEQIKCIADIVHAYDWQRVIAIYEDEAFRGDSGKLALLSEALQNVGSEIEYRLVLPTFSSLSDPAEIVREELVKLQNNTQSRVFIVLESSLAMVTHLFREAKKMGLVGRESVWIIPESITSLLDSMNKSVISSMEGALGFKTNYSEEGSSDYKDFRTQFRTNFRNEYPEEDNSDPGIFALRAYDSIRIVIEAIERMSGNTSSPEMLLNNMLSSNFSGLSGKIHFEGRQLLDTNPILRIVNVVGKSYKEIDFWTPEFGFSLNPSTEKNDTTNTLAGPVIWPGNLNGTPKGWEMPTHAKPLKIGVPGRTTFEKFVKVEYREKPQKDNYTGFCI</sequence>
<proteinExistence type="predicted"/>
<dbReference type="SUPFAM" id="SSF53822">
    <property type="entry name" value="Periplasmic binding protein-like I"/>
    <property type="match status" value="1"/>
</dbReference>
<dbReference type="InterPro" id="IPR001828">
    <property type="entry name" value="ANF_lig-bd_rcpt"/>
</dbReference>
<dbReference type="Gene3D" id="3.40.50.2300">
    <property type="match status" value="2"/>
</dbReference>
<feature type="domain" description="Receptor ligand binding region" evidence="5">
    <location>
        <begin position="103"/>
        <end position="343"/>
    </location>
</feature>
<dbReference type="EMBL" id="OIVN01006291">
    <property type="protein sequence ID" value="SPD29878.1"/>
    <property type="molecule type" value="Genomic_DNA"/>
</dbReference>
<gene>
    <name evidence="6" type="ORF">FSB_LOCUS57760</name>
</gene>
<keyword evidence="2" id="KW-0812">Transmembrane</keyword>
<protein>
    <recommendedName>
        <fullName evidence="5">Receptor ligand binding region domain-containing protein</fullName>
    </recommendedName>
</protein>
<evidence type="ECO:0000256" key="2">
    <source>
        <dbReference type="ARBA" id="ARBA00022692"/>
    </source>
</evidence>
<dbReference type="InterPro" id="IPR028082">
    <property type="entry name" value="Peripla_BP_I"/>
</dbReference>
<evidence type="ECO:0000313" key="6">
    <source>
        <dbReference type="EMBL" id="SPD29878.1"/>
    </source>
</evidence>
<name>A0A2N9IZ80_FAGSY</name>
<dbReference type="InterPro" id="IPR015683">
    <property type="entry name" value="Ionotropic_Glu_rcpt"/>
</dbReference>
<dbReference type="InterPro" id="IPR044440">
    <property type="entry name" value="GABAb_receptor_plant_PBP1"/>
</dbReference>
<dbReference type="GO" id="GO:0016020">
    <property type="term" value="C:membrane"/>
    <property type="evidence" value="ECO:0007669"/>
    <property type="project" value="UniProtKB-SubCell"/>
</dbReference>
<evidence type="ECO:0000256" key="3">
    <source>
        <dbReference type="ARBA" id="ARBA00022989"/>
    </source>
</evidence>
<evidence type="ECO:0000256" key="1">
    <source>
        <dbReference type="ARBA" id="ARBA00004370"/>
    </source>
</evidence>
<dbReference type="FunFam" id="3.40.50.2300:FF:000188">
    <property type="entry name" value="Glutamate receptor"/>
    <property type="match status" value="1"/>
</dbReference>
<keyword evidence="4" id="KW-0472">Membrane</keyword>
<organism evidence="6">
    <name type="scientific">Fagus sylvatica</name>
    <name type="common">Beechnut</name>
    <dbReference type="NCBI Taxonomy" id="28930"/>
    <lineage>
        <taxon>Eukaryota</taxon>
        <taxon>Viridiplantae</taxon>
        <taxon>Streptophyta</taxon>
        <taxon>Embryophyta</taxon>
        <taxon>Tracheophyta</taxon>
        <taxon>Spermatophyta</taxon>
        <taxon>Magnoliopsida</taxon>
        <taxon>eudicotyledons</taxon>
        <taxon>Gunneridae</taxon>
        <taxon>Pentapetalae</taxon>
        <taxon>rosids</taxon>
        <taxon>fabids</taxon>
        <taxon>Fagales</taxon>
        <taxon>Fagaceae</taxon>
        <taxon>Fagus</taxon>
    </lineage>
</organism>
<reference evidence="6" key="1">
    <citation type="submission" date="2018-02" db="EMBL/GenBank/DDBJ databases">
        <authorList>
            <person name="Cohen D.B."/>
            <person name="Kent A.D."/>
        </authorList>
    </citation>
    <scope>NUCLEOTIDE SEQUENCE</scope>
</reference>
<accession>A0A2N9IZ80</accession>
<dbReference type="AlphaFoldDB" id="A0A2N9IZ80"/>
<dbReference type="PANTHER" id="PTHR34836:SF9">
    <property type="entry name" value="RECEPTOR LIGAND BINDING REGION DOMAIN-CONTAINING PROTEIN"/>
    <property type="match status" value="1"/>
</dbReference>